<dbReference type="GeneID" id="16072552"/>
<dbReference type="RefSeq" id="XP_004991993.1">
    <property type="nucleotide sequence ID" value="XM_004991936.1"/>
</dbReference>
<protein>
    <submittedName>
        <fullName evidence="2">Uncharacterized protein</fullName>
    </submittedName>
</protein>
<name>F2UFG8_SALR5</name>
<proteinExistence type="predicted"/>
<dbReference type="STRING" id="946362.F2UFG8"/>
<dbReference type="EMBL" id="GL832972">
    <property type="protein sequence ID" value="EGD75536.1"/>
    <property type="molecule type" value="Genomic_DNA"/>
</dbReference>
<evidence type="ECO:0000313" key="2">
    <source>
        <dbReference type="EMBL" id="EGD75536.1"/>
    </source>
</evidence>
<organism evidence="3">
    <name type="scientific">Salpingoeca rosetta (strain ATCC 50818 / BSB-021)</name>
    <dbReference type="NCBI Taxonomy" id="946362"/>
    <lineage>
        <taxon>Eukaryota</taxon>
        <taxon>Choanoflagellata</taxon>
        <taxon>Craspedida</taxon>
        <taxon>Salpingoecidae</taxon>
        <taxon>Salpingoeca</taxon>
    </lineage>
</organism>
<sequence>MTTHQEPKEGAACMCCFDELRNKVGSEGEDEEPINYVEYRTSPSSPWKPSGYCEDCLRHLMSIKFNKFLDDVKKADCGRSLRNLLLAGPPLYMKDATALPVDDDEDDNGPKKANDDDDGDEESKPAAQAATKEVTELWFASSDSEAPAKVDNAVEGTERSKLWLQLIVDNKARLDDSTSLDNLIATLKAEVGDAE</sequence>
<feature type="region of interest" description="Disordered" evidence="1">
    <location>
        <begin position="97"/>
        <end position="132"/>
    </location>
</feature>
<evidence type="ECO:0000256" key="1">
    <source>
        <dbReference type="SAM" id="MobiDB-lite"/>
    </source>
</evidence>
<dbReference type="Proteomes" id="UP000007799">
    <property type="component" value="Unassembled WGS sequence"/>
</dbReference>
<dbReference type="InParanoid" id="F2UFG8"/>
<dbReference type="OrthoDB" id="341976at2759"/>
<evidence type="ECO:0000313" key="3">
    <source>
        <dbReference type="Proteomes" id="UP000007799"/>
    </source>
</evidence>
<dbReference type="eggNOG" id="ENOG502RZEN">
    <property type="taxonomic scope" value="Eukaryota"/>
</dbReference>
<gene>
    <name evidence="2" type="ORF">PTSG_06606</name>
</gene>
<keyword evidence="3" id="KW-1185">Reference proteome</keyword>
<reference evidence="2" key="1">
    <citation type="submission" date="2009-08" db="EMBL/GenBank/DDBJ databases">
        <title>Annotation of Salpingoeca rosetta.</title>
        <authorList>
            <consortium name="The Broad Institute Genome Sequencing Platform"/>
            <person name="Russ C."/>
            <person name="Cuomo C."/>
            <person name="Burger G."/>
            <person name="Gray M.W."/>
            <person name="Holland P.W.H."/>
            <person name="King N."/>
            <person name="Lang F.B.F."/>
            <person name="Roger A.J."/>
            <person name="Ruiz-Trillo I."/>
            <person name="Young S.K."/>
            <person name="Zeng Q."/>
            <person name="Gargeya S."/>
            <person name="Alvarado L."/>
            <person name="Berlin A."/>
            <person name="Chapman S.B."/>
            <person name="Chen Z."/>
            <person name="Freedman E."/>
            <person name="Gellesch M."/>
            <person name="Goldberg J."/>
            <person name="Griggs A."/>
            <person name="Gujja S."/>
            <person name="Heilman E."/>
            <person name="Heiman D."/>
            <person name="Howarth C."/>
            <person name="Mehta T."/>
            <person name="Neiman D."/>
            <person name="Pearson M."/>
            <person name="Roberts A."/>
            <person name="Saif S."/>
            <person name="Shea T."/>
            <person name="Shenoy N."/>
            <person name="Sisk P."/>
            <person name="Stolte C."/>
            <person name="Sykes S."/>
            <person name="White J."/>
            <person name="Yandava C."/>
            <person name="Haas B."/>
            <person name="Nusbaum C."/>
            <person name="Birren B."/>
        </authorList>
    </citation>
    <scope>NUCLEOTIDE SEQUENCE [LARGE SCALE GENOMIC DNA]</scope>
    <source>
        <strain evidence="2">ATCC 50818</strain>
    </source>
</reference>
<accession>F2UFG8</accession>
<dbReference type="KEGG" id="sre:PTSG_06606"/>
<dbReference type="AlphaFoldDB" id="F2UFG8"/>